<gene>
    <name evidence="1" type="ORF">SAMN06893096_102413</name>
</gene>
<dbReference type="Proteomes" id="UP000198373">
    <property type="component" value="Unassembled WGS sequence"/>
</dbReference>
<dbReference type="EMBL" id="FZOO01000002">
    <property type="protein sequence ID" value="SNS18799.1"/>
    <property type="molecule type" value="Genomic_DNA"/>
</dbReference>
<keyword evidence="2" id="KW-1185">Reference proteome</keyword>
<dbReference type="RefSeq" id="WP_143424956.1">
    <property type="nucleotide sequence ID" value="NZ_FZOO01000002.1"/>
</dbReference>
<accession>A0A239CFP5</accession>
<protein>
    <submittedName>
        <fullName evidence="1">Uncharacterized protein</fullName>
    </submittedName>
</protein>
<evidence type="ECO:0000313" key="1">
    <source>
        <dbReference type="EMBL" id="SNS18799.1"/>
    </source>
</evidence>
<dbReference type="AlphaFoldDB" id="A0A239CFP5"/>
<evidence type="ECO:0000313" key="2">
    <source>
        <dbReference type="Proteomes" id="UP000198373"/>
    </source>
</evidence>
<reference evidence="2" key="1">
    <citation type="submission" date="2017-06" db="EMBL/GenBank/DDBJ databases">
        <authorList>
            <person name="Varghese N."/>
            <person name="Submissions S."/>
        </authorList>
    </citation>
    <scope>NUCLEOTIDE SEQUENCE [LARGE SCALE GENOMIC DNA]</scope>
    <source>
        <strain evidence="2">DSM 46839</strain>
    </source>
</reference>
<name>A0A239CFP5_9ACTN</name>
<organism evidence="1 2">
    <name type="scientific">Geodermatophilus pulveris</name>
    <dbReference type="NCBI Taxonomy" id="1564159"/>
    <lineage>
        <taxon>Bacteria</taxon>
        <taxon>Bacillati</taxon>
        <taxon>Actinomycetota</taxon>
        <taxon>Actinomycetes</taxon>
        <taxon>Geodermatophilales</taxon>
        <taxon>Geodermatophilaceae</taxon>
        <taxon>Geodermatophilus</taxon>
    </lineage>
</organism>
<sequence length="62" mass="6604">MAQAPWVTHAAGAARCLARSMTGRDAAVAGLDALRPDRSASRSERDLTADALRPYNDIYATT</sequence>
<proteinExistence type="predicted"/>